<keyword evidence="5 8" id="KW-0812">Transmembrane</keyword>
<evidence type="ECO:0008006" key="11">
    <source>
        <dbReference type="Google" id="ProtNLM"/>
    </source>
</evidence>
<name>A0A1G2SC89_9BACT</name>
<dbReference type="Gene3D" id="1.20.58.340">
    <property type="entry name" value="Magnesium transport protein CorA, transmembrane region"/>
    <property type="match status" value="2"/>
</dbReference>
<feature type="transmembrane region" description="Helical" evidence="8">
    <location>
        <begin position="280"/>
        <end position="298"/>
    </location>
</feature>
<evidence type="ECO:0000256" key="5">
    <source>
        <dbReference type="ARBA" id="ARBA00022692"/>
    </source>
</evidence>
<comment type="similarity">
    <text evidence="2">Belongs to the CorA metal ion transporter (MIT) (TC 1.A.35) family.</text>
</comment>
<keyword evidence="6 8" id="KW-1133">Transmembrane helix</keyword>
<evidence type="ECO:0000313" key="10">
    <source>
        <dbReference type="Proteomes" id="UP000178817"/>
    </source>
</evidence>
<evidence type="ECO:0000256" key="2">
    <source>
        <dbReference type="ARBA" id="ARBA00009765"/>
    </source>
</evidence>
<dbReference type="Proteomes" id="UP000178817">
    <property type="component" value="Unassembled WGS sequence"/>
</dbReference>
<evidence type="ECO:0000256" key="1">
    <source>
        <dbReference type="ARBA" id="ARBA00004651"/>
    </source>
</evidence>
<dbReference type="InterPro" id="IPR002523">
    <property type="entry name" value="MgTranspt_CorA/ZnTranspt_ZntB"/>
</dbReference>
<keyword evidence="4" id="KW-1003">Cell membrane</keyword>
<dbReference type="SUPFAM" id="SSF144083">
    <property type="entry name" value="Magnesium transport protein CorA, transmembrane region"/>
    <property type="match status" value="1"/>
</dbReference>
<dbReference type="AlphaFoldDB" id="A0A1G2SC89"/>
<dbReference type="GO" id="GO:0015095">
    <property type="term" value="F:magnesium ion transmembrane transporter activity"/>
    <property type="evidence" value="ECO:0007669"/>
    <property type="project" value="TreeGrafter"/>
</dbReference>
<dbReference type="GO" id="GO:0015087">
    <property type="term" value="F:cobalt ion transmembrane transporter activity"/>
    <property type="evidence" value="ECO:0007669"/>
    <property type="project" value="TreeGrafter"/>
</dbReference>
<keyword evidence="3" id="KW-0813">Transport</keyword>
<sequence length="304" mass="35060">MISRYTYKELVWVDLESPTQDEVRGIMEEFSVHPLAAEELLAPTLRPKVDLYPNFIYLILHFPSISHKHNGGCEQEIDFIVGKNFIITTHYDLIDSLHEFSKVFEVNSILEKSNIGDHAGYILFYILKELYKTLGNELNHIERDFAEIEPSIFGGKERDMVTAISHINRDLLNFKQIIRPHKEVLDSLELSGTKFFGVDFSYYLRTITGEYFKVSSILDGHRETLLELRNTNDSLLTTKTNDIMKTIAIISFVTFPLSLVATVFGMNADHIPIVGRTGDFWFIIGIMVAITLTIFAYFKHKRWI</sequence>
<dbReference type="GO" id="GO:0050897">
    <property type="term" value="F:cobalt ion binding"/>
    <property type="evidence" value="ECO:0007669"/>
    <property type="project" value="TreeGrafter"/>
</dbReference>
<dbReference type="InterPro" id="IPR045861">
    <property type="entry name" value="CorA_cytoplasmic_dom"/>
</dbReference>
<gene>
    <name evidence="9" type="ORF">A3B07_01790</name>
</gene>
<evidence type="ECO:0000256" key="4">
    <source>
        <dbReference type="ARBA" id="ARBA00022475"/>
    </source>
</evidence>
<evidence type="ECO:0000256" key="8">
    <source>
        <dbReference type="SAM" id="Phobius"/>
    </source>
</evidence>
<accession>A0A1G2SC89</accession>
<evidence type="ECO:0000256" key="7">
    <source>
        <dbReference type="ARBA" id="ARBA00023136"/>
    </source>
</evidence>
<comment type="subcellular location">
    <subcellularLocation>
        <location evidence="1">Cell membrane</location>
        <topology evidence="1">Multi-pass membrane protein</topology>
    </subcellularLocation>
</comment>
<dbReference type="EMBL" id="MHUV01000005">
    <property type="protein sequence ID" value="OHA82646.1"/>
    <property type="molecule type" value="Genomic_DNA"/>
</dbReference>
<proteinExistence type="inferred from homology"/>
<organism evidence="9 10">
    <name type="scientific">Candidatus Yonathbacteria bacterium RIFCSPLOWO2_01_FULL_43_27</name>
    <dbReference type="NCBI Taxonomy" id="1802726"/>
    <lineage>
        <taxon>Bacteria</taxon>
        <taxon>Candidatus Yonathiibacteriota</taxon>
    </lineage>
</organism>
<dbReference type="CDD" id="cd12822">
    <property type="entry name" value="TmCorA-like"/>
    <property type="match status" value="1"/>
</dbReference>
<dbReference type="GO" id="GO:0005886">
    <property type="term" value="C:plasma membrane"/>
    <property type="evidence" value="ECO:0007669"/>
    <property type="project" value="UniProtKB-SubCell"/>
</dbReference>
<dbReference type="PANTHER" id="PTHR46494">
    <property type="entry name" value="CORA FAMILY METAL ION TRANSPORTER (EUROFUNG)"/>
    <property type="match status" value="1"/>
</dbReference>
<dbReference type="PANTHER" id="PTHR46494:SF1">
    <property type="entry name" value="CORA FAMILY METAL ION TRANSPORTER (EUROFUNG)"/>
    <property type="match status" value="1"/>
</dbReference>
<reference evidence="9 10" key="1">
    <citation type="journal article" date="2016" name="Nat. Commun.">
        <title>Thousands of microbial genomes shed light on interconnected biogeochemical processes in an aquifer system.</title>
        <authorList>
            <person name="Anantharaman K."/>
            <person name="Brown C.T."/>
            <person name="Hug L.A."/>
            <person name="Sharon I."/>
            <person name="Castelle C.J."/>
            <person name="Probst A.J."/>
            <person name="Thomas B.C."/>
            <person name="Singh A."/>
            <person name="Wilkins M.J."/>
            <person name="Karaoz U."/>
            <person name="Brodie E.L."/>
            <person name="Williams K.H."/>
            <person name="Hubbard S.S."/>
            <person name="Banfield J.F."/>
        </authorList>
    </citation>
    <scope>NUCLEOTIDE SEQUENCE [LARGE SCALE GENOMIC DNA]</scope>
</reference>
<dbReference type="Pfam" id="PF01544">
    <property type="entry name" value="CorA"/>
    <property type="match status" value="1"/>
</dbReference>
<evidence type="ECO:0000256" key="6">
    <source>
        <dbReference type="ARBA" id="ARBA00022989"/>
    </source>
</evidence>
<protein>
    <recommendedName>
        <fullName evidence="11">Magnesium transporter CorA</fullName>
    </recommendedName>
</protein>
<evidence type="ECO:0000256" key="3">
    <source>
        <dbReference type="ARBA" id="ARBA00022448"/>
    </source>
</evidence>
<dbReference type="InterPro" id="IPR045863">
    <property type="entry name" value="CorA_TM1_TM2"/>
</dbReference>
<dbReference type="GO" id="GO:0000287">
    <property type="term" value="F:magnesium ion binding"/>
    <property type="evidence" value="ECO:0007669"/>
    <property type="project" value="TreeGrafter"/>
</dbReference>
<comment type="caution">
    <text evidence="9">The sequence shown here is derived from an EMBL/GenBank/DDBJ whole genome shotgun (WGS) entry which is preliminary data.</text>
</comment>
<feature type="transmembrane region" description="Helical" evidence="8">
    <location>
        <begin position="247"/>
        <end position="268"/>
    </location>
</feature>
<dbReference type="Gene3D" id="3.30.460.20">
    <property type="entry name" value="CorA soluble domain-like"/>
    <property type="match status" value="1"/>
</dbReference>
<dbReference type="STRING" id="1802726.A3B07_01790"/>
<dbReference type="SUPFAM" id="SSF143865">
    <property type="entry name" value="CorA soluble domain-like"/>
    <property type="match status" value="1"/>
</dbReference>
<evidence type="ECO:0000313" key="9">
    <source>
        <dbReference type="EMBL" id="OHA82646.1"/>
    </source>
</evidence>
<keyword evidence="7 8" id="KW-0472">Membrane</keyword>